<dbReference type="EMBL" id="CAEZTC010000213">
    <property type="protein sequence ID" value="CAB4571126.1"/>
    <property type="molecule type" value="Genomic_DNA"/>
</dbReference>
<proteinExistence type="predicted"/>
<dbReference type="AlphaFoldDB" id="A0A6J6E5M8"/>
<evidence type="ECO:0000313" key="1">
    <source>
        <dbReference type="EMBL" id="CAB4571126.1"/>
    </source>
</evidence>
<accession>A0A6J6E5M8</accession>
<dbReference type="SUPFAM" id="SSF56784">
    <property type="entry name" value="HAD-like"/>
    <property type="match status" value="1"/>
</dbReference>
<dbReference type="CDD" id="cd01427">
    <property type="entry name" value="HAD_like"/>
    <property type="match status" value="1"/>
</dbReference>
<protein>
    <submittedName>
        <fullName evidence="1">Unannotated protein</fullName>
    </submittedName>
</protein>
<gene>
    <name evidence="1" type="ORF">UFOPK1572_01367</name>
</gene>
<dbReference type="InterPro" id="IPR023214">
    <property type="entry name" value="HAD_sf"/>
</dbReference>
<sequence>MWRSAQELLDQHKHIELLTLDFFDTLVTRNVAQPTHVFAEVERRLTQDHGPRWRGYGLQRVRAEQRARAAALEDDKYRDVTHVEVLTELALGMKLSLTETEVARVAECVAEVDAAQAVPFGSELFDEARLRGIALLVVSDNYMPATQLVEMAHRAGFTSLLQSEVMVSCEHGGLKHNGRLWREVLDITGVTPRKILHVGDDVAADVTQPSRLGIATYRDPRMRVTHRHMENTSPDVLPLSRIEATLRDETYVSGWDSAHSIGAGALAVLVAAQLHDVHTVLAQRPVTGVYFAARDGWLAHQVWSQTFAHTTDTPGHYLAFSRSVFGRANLAVVDDAVALRFVDQHERITVRQLGERFGCTLETSLALDTIVDAATAREIVLQNEQQILDASGKLRERVLGYLDTVGMLSPGHHVVVDAGWTGATVADLAELVSGATQGRATIEGRFLGLYWDATTHRTRLAMHGLAMDDLGALDDNVRLLGVIRLWETLMTAPHGSVIDFAHAHQGFVPVFADTPAEVSQHDTLVGAMCTAAIESAVAMVNGTHRSGVALADITGGAAWAAMMQVGHTPRRDELAVLSRLRHVASVDHKDGGTSIVAEAPRRSSTLPRERFGEIYDATIKRHWMQGSLRAWARQRDATQFVQEMYGIWPFMNERWVEERNDY</sequence>
<reference evidence="1" key="1">
    <citation type="submission" date="2020-05" db="EMBL/GenBank/DDBJ databases">
        <authorList>
            <person name="Chiriac C."/>
            <person name="Salcher M."/>
            <person name="Ghai R."/>
            <person name="Kavagutti S V."/>
        </authorList>
    </citation>
    <scope>NUCLEOTIDE SEQUENCE</scope>
</reference>
<name>A0A6J6E5M8_9ZZZZ</name>
<organism evidence="1">
    <name type="scientific">freshwater metagenome</name>
    <dbReference type="NCBI Taxonomy" id="449393"/>
    <lineage>
        <taxon>unclassified sequences</taxon>
        <taxon>metagenomes</taxon>
        <taxon>ecological metagenomes</taxon>
    </lineage>
</organism>
<dbReference type="InterPro" id="IPR036412">
    <property type="entry name" value="HAD-like_sf"/>
</dbReference>
<dbReference type="Gene3D" id="3.40.50.1000">
    <property type="entry name" value="HAD superfamily/HAD-like"/>
    <property type="match status" value="1"/>
</dbReference>
<dbReference type="Gene3D" id="1.10.150.400">
    <property type="match status" value="1"/>
</dbReference>